<evidence type="ECO:0000256" key="1">
    <source>
        <dbReference type="SAM" id="Phobius"/>
    </source>
</evidence>
<feature type="transmembrane region" description="Helical" evidence="1">
    <location>
        <begin position="43"/>
        <end position="69"/>
    </location>
</feature>
<feature type="transmembrane region" description="Helical" evidence="1">
    <location>
        <begin position="81"/>
        <end position="99"/>
    </location>
</feature>
<proteinExistence type="predicted"/>
<name>A0A845EY11_9BACL</name>
<feature type="transmembrane region" description="Helical" evidence="1">
    <location>
        <begin position="9"/>
        <end position="31"/>
    </location>
</feature>
<keyword evidence="1" id="KW-0472">Membrane</keyword>
<keyword evidence="1" id="KW-0812">Transmembrane</keyword>
<feature type="transmembrane region" description="Helical" evidence="1">
    <location>
        <begin position="111"/>
        <end position="131"/>
    </location>
</feature>
<gene>
    <name evidence="2" type="ORF">GLW07_08800</name>
</gene>
<comment type="caution">
    <text evidence="2">The sequence shown here is derived from an EMBL/GenBank/DDBJ whole genome shotgun (WGS) entry which is preliminary data.</text>
</comment>
<protein>
    <submittedName>
        <fullName evidence="2">Uncharacterized protein</fullName>
    </submittedName>
</protein>
<evidence type="ECO:0000313" key="3">
    <source>
        <dbReference type="Proteomes" id="UP000447833"/>
    </source>
</evidence>
<dbReference type="AlphaFoldDB" id="A0A845EY11"/>
<evidence type="ECO:0000313" key="2">
    <source>
        <dbReference type="EMBL" id="MYL63450.1"/>
    </source>
</evidence>
<reference evidence="2 3" key="1">
    <citation type="submission" date="2019-11" db="EMBL/GenBank/DDBJ databases">
        <title>Genome sequences of 17 halophilic strains isolated from different environments.</title>
        <authorList>
            <person name="Furrow R.E."/>
        </authorList>
    </citation>
    <scope>NUCLEOTIDE SEQUENCE [LARGE SCALE GENOMIC DNA]</scope>
    <source>
        <strain evidence="2 3">22506_14_FS</strain>
    </source>
</reference>
<dbReference type="EMBL" id="WMEY01000002">
    <property type="protein sequence ID" value="MYL63450.1"/>
    <property type="molecule type" value="Genomic_DNA"/>
</dbReference>
<organism evidence="2 3">
    <name type="scientific">Guptibacillus hwajinpoensis</name>
    <dbReference type="NCBI Taxonomy" id="208199"/>
    <lineage>
        <taxon>Bacteria</taxon>
        <taxon>Bacillati</taxon>
        <taxon>Bacillota</taxon>
        <taxon>Bacilli</taxon>
        <taxon>Bacillales</taxon>
        <taxon>Guptibacillaceae</taxon>
        <taxon>Guptibacillus</taxon>
    </lineage>
</organism>
<accession>A0A845EY11</accession>
<sequence>MLFSKLKTALITSILTWLFCIVLMTVGGIIYKLSGGNGGISVAIGGSFLMILYLIPAIIIIGIPISAAADQLTAGSNHRKFYSYIVHNGVGILLFLFVFSNSKLVNTLDYLISTGPWLLVVIVSASLFWNFDEKEKLKSMRFSINV</sequence>
<keyword evidence="1" id="KW-1133">Transmembrane helix</keyword>
<dbReference type="RefSeq" id="WP_160919043.1">
    <property type="nucleotide sequence ID" value="NZ_WMEY01000002.1"/>
</dbReference>
<dbReference type="Proteomes" id="UP000447833">
    <property type="component" value="Unassembled WGS sequence"/>
</dbReference>